<feature type="compositionally biased region" description="Polar residues" evidence="1">
    <location>
        <begin position="67"/>
        <end position="79"/>
    </location>
</feature>
<reference evidence="2 3" key="1">
    <citation type="submission" date="2021-06" db="EMBL/GenBank/DDBJ databases">
        <authorList>
            <person name="Palmer J.M."/>
        </authorList>
    </citation>
    <scope>NUCLEOTIDE SEQUENCE [LARGE SCALE GENOMIC DNA]</scope>
    <source>
        <strain evidence="2 3">GA_2019</strain>
        <tissue evidence="2">Muscle</tissue>
    </source>
</reference>
<dbReference type="PANTHER" id="PTHR23335:SF11">
    <property type="entry name" value="CALMODULIN-BINDING TRANSCRIPTION ACTIVATOR 1"/>
    <property type="match status" value="1"/>
</dbReference>
<dbReference type="Gene3D" id="1.20.5.190">
    <property type="match status" value="1"/>
</dbReference>
<evidence type="ECO:0000313" key="3">
    <source>
        <dbReference type="Proteomes" id="UP001476798"/>
    </source>
</evidence>
<feature type="region of interest" description="Disordered" evidence="1">
    <location>
        <begin position="53"/>
        <end position="79"/>
    </location>
</feature>
<evidence type="ECO:0008006" key="4">
    <source>
        <dbReference type="Google" id="ProtNLM"/>
    </source>
</evidence>
<evidence type="ECO:0000313" key="2">
    <source>
        <dbReference type="EMBL" id="MEQ2172052.1"/>
    </source>
</evidence>
<dbReference type="PANTHER" id="PTHR23335">
    <property type="entry name" value="CALMODULIN-BINDING TRANSCRIPTION ACTIVATOR CAMTA"/>
    <property type="match status" value="1"/>
</dbReference>
<feature type="region of interest" description="Disordered" evidence="1">
    <location>
        <begin position="164"/>
        <end position="200"/>
    </location>
</feature>
<keyword evidence="3" id="KW-1185">Reference proteome</keyword>
<comment type="caution">
    <text evidence="2">The sequence shown here is derived from an EMBL/GenBank/DDBJ whole genome shotgun (WGS) entry which is preliminary data.</text>
</comment>
<dbReference type="PROSITE" id="PS50096">
    <property type="entry name" value="IQ"/>
    <property type="match status" value="1"/>
</dbReference>
<protein>
    <recommendedName>
        <fullName evidence="4">Calmodulin binding transcription activator 1a</fullName>
    </recommendedName>
</protein>
<dbReference type="EMBL" id="JAHRIO010041329">
    <property type="protein sequence ID" value="MEQ2172052.1"/>
    <property type="molecule type" value="Genomic_DNA"/>
</dbReference>
<dbReference type="SMART" id="SM00015">
    <property type="entry name" value="IQ"/>
    <property type="match status" value="2"/>
</dbReference>
<dbReference type="SUPFAM" id="SSF52540">
    <property type="entry name" value="P-loop containing nucleoside triphosphate hydrolases"/>
    <property type="match status" value="1"/>
</dbReference>
<gene>
    <name evidence="2" type="ORF">GOODEAATRI_016997</name>
</gene>
<dbReference type="CDD" id="cd23767">
    <property type="entry name" value="IQCD"/>
    <property type="match status" value="1"/>
</dbReference>
<feature type="compositionally biased region" description="Polar residues" evidence="1">
    <location>
        <begin position="104"/>
        <end position="125"/>
    </location>
</feature>
<sequence>MWACALGHLEAAVVLYKWDRRALAIPDSLGRLPLSIARSRGHTKLAECLEQLQREEQQPPAPLPPTTRMSFSPTPDAPTSDSWMVSWANDSIVAPTGKKGGPANTITTPSTASPNPEPSNCYSSEGQRDLPLAKKHKPNPELFHNRPDKPMSVPLSLEQQHIHKLSSSTKSVSLEGLSADKSLPTGGSTGTTRWTSRENFSHSSLGKKALGISGGSSLGKEKLVNRLRQREQLGMLVMADREMADSELLSYREDLENQDCLTQMDDLQVIRKSVNSHLEGPLERSVVPFPSDWSEFINASNSKVERDLAQLTLSDPEQRELYEAARLVQTAFRKYKVQSRALKVTFLVISLYSMNPHHSFHQAQNDTLMCSCPQYALYKKMTQAAILIQSKFRSYHEQKKFQQSRRAAVLIQQYYRSYKEFGKLKPHHRGAAAALVQHKLR</sequence>
<dbReference type="Pfam" id="PF00612">
    <property type="entry name" value="IQ"/>
    <property type="match status" value="1"/>
</dbReference>
<feature type="region of interest" description="Disordered" evidence="1">
    <location>
        <begin position="94"/>
        <end position="152"/>
    </location>
</feature>
<dbReference type="Proteomes" id="UP001476798">
    <property type="component" value="Unassembled WGS sequence"/>
</dbReference>
<organism evidence="2 3">
    <name type="scientific">Goodea atripinnis</name>
    <dbReference type="NCBI Taxonomy" id="208336"/>
    <lineage>
        <taxon>Eukaryota</taxon>
        <taxon>Metazoa</taxon>
        <taxon>Chordata</taxon>
        <taxon>Craniata</taxon>
        <taxon>Vertebrata</taxon>
        <taxon>Euteleostomi</taxon>
        <taxon>Actinopterygii</taxon>
        <taxon>Neopterygii</taxon>
        <taxon>Teleostei</taxon>
        <taxon>Neoteleostei</taxon>
        <taxon>Acanthomorphata</taxon>
        <taxon>Ovalentaria</taxon>
        <taxon>Atherinomorphae</taxon>
        <taxon>Cyprinodontiformes</taxon>
        <taxon>Goodeidae</taxon>
        <taxon>Goodea</taxon>
    </lineage>
</organism>
<evidence type="ECO:0000256" key="1">
    <source>
        <dbReference type="SAM" id="MobiDB-lite"/>
    </source>
</evidence>
<accession>A0ABV0NKX0</accession>
<dbReference type="InterPro" id="IPR000048">
    <property type="entry name" value="IQ_motif_EF-hand-BS"/>
</dbReference>
<name>A0ABV0NKX0_9TELE</name>
<dbReference type="InterPro" id="IPR027417">
    <property type="entry name" value="P-loop_NTPase"/>
</dbReference>
<proteinExistence type="predicted"/>